<comment type="caution">
    <text evidence="1">The sequence shown here is derived from an EMBL/GenBank/DDBJ whole genome shotgun (WGS) entry which is preliminary data.</text>
</comment>
<name>A0ABP4WAA0_9MICO</name>
<evidence type="ECO:0000313" key="2">
    <source>
        <dbReference type="Proteomes" id="UP001501475"/>
    </source>
</evidence>
<organism evidence="1 2">
    <name type="scientific">Nostocoides vanveenii</name>
    <dbReference type="NCBI Taxonomy" id="330835"/>
    <lineage>
        <taxon>Bacteria</taxon>
        <taxon>Bacillati</taxon>
        <taxon>Actinomycetota</taxon>
        <taxon>Actinomycetes</taxon>
        <taxon>Micrococcales</taxon>
        <taxon>Intrasporangiaceae</taxon>
        <taxon>Nostocoides</taxon>
    </lineage>
</organism>
<keyword evidence="2" id="KW-1185">Reference proteome</keyword>
<gene>
    <name evidence="1" type="ORF">GCM10009810_06820</name>
</gene>
<dbReference type="RefSeq" id="WP_344062117.1">
    <property type="nucleotide sequence ID" value="NZ_BAAAPN010000018.1"/>
</dbReference>
<dbReference type="Gene3D" id="2.115.10.20">
    <property type="entry name" value="Glycosyl hydrolase domain, family 43"/>
    <property type="match status" value="1"/>
</dbReference>
<proteinExistence type="predicted"/>
<evidence type="ECO:0008006" key="3">
    <source>
        <dbReference type="Google" id="ProtNLM"/>
    </source>
</evidence>
<reference evidence="2" key="1">
    <citation type="journal article" date="2019" name="Int. J. Syst. Evol. Microbiol.">
        <title>The Global Catalogue of Microorganisms (GCM) 10K type strain sequencing project: providing services to taxonomists for standard genome sequencing and annotation.</title>
        <authorList>
            <consortium name="The Broad Institute Genomics Platform"/>
            <consortium name="The Broad Institute Genome Sequencing Center for Infectious Disease"/>
            <person name="Wu L."/>
            <person name="Ma J."/>
        </authorList>
    </citation>
    <scope>NUCLEOTIDE SEQUENCE [LARGE SCALE GENOMIC DNA]</scope>
    <source>
        <strain evidence="2">JCM 15591</strain>
    </source>
</reference>
<dbReference type="Proteomes" id="UP001501475">
    <property type="component" value="Unassembled WGS sequence"/>
</dbReference>
<sequence length="308" mass="32341">MPPTTDLTPKELLRRLAAATPEVVVPAPAPGPGNWVGGPSVVVDGPDVWLAYRLRAPEGAGRGLANVLAQSTDGGLTFAKVARVSSAEFGAASLERPALVKRPDGGWRLYVSCSTVGSKHWWVEALDADTVADLPQGTRTVVLPGDDEEGWKDVVVQVIDGRWLMWACRHPLDGGDDEADRMSTWFATSDDGLAWTLAGPALEATAGAWDQRGARVTEVLRTPDGWLALYDGRASAAENFFERAGVAAGAGPGELRAVAGPVPAAYGVALRYACVVSTPDGLRAYYETGTPDGSHQLVTALLSGVTGR</sequence>
<evidence type="ECO:0000313" key="1">
    <source>
        <dbReference type="EMBL" id="GAA1748974.1"/>
    </source>
</evidence>
<dbReference type="InterPro" id="IPR023296">
    <property type="entry name" value="Glyco_hydro_beta-prop_sf"/>
</dbReference>
<dbReference type="EMBL" id="BAAAPN010000018">
    <property type="protein sequence ID" value="GAA1748974.1"/>
    <property type="molecule type" value="Genomic_DNA"/>
</dbReference>
<accession>A0ABP4WAA0</accession>
<protein>
    <recommendedName>
        <fullName evidence="3">Exo-alpha-sialidase</fullName>
    </recommendedName>
</protein>
<dbReference type="SUPFAM" id="SSF75005">
    <property type="entry name" value="Arabinanase/levansucrase/invertase"/>
    <property type="match status" value="1"/>
</dbReference>